<dbReference type="Pfam" id="PF03171">
    <property type="entry name" value="2OG-FeII_Oxy"/>
    <property type="match status" value="1"/>
</dbReference>
<evidence type="ECO:0000259" key="1">
    <source>
        <dbReference type="Pfam" id="PF03171"/>
    </source>
</evidence>
<reference evidence="2 3" key="1">
    <citation type="journal article" date="2008" name="Science">
        <title>The Physcomitrella genome reveals evolutionary insights into the conquest of land by plants.</title>
        <authorList>
            <person name="Rensing S."/>
            <person name="Lang D."/>
            <person name="Zimmer A."/>
            <person name="Terry A."/>
            <person name="Salamov A."/>
            <person name="Shapiro H."/>
            <person name="Nishiyama T."/>
            <person name="Perroud P.-F."/>
            <person name="Lindquist E."/>
            <person name="Kamisugi Y."/>
            <person name="Tanahashi T."/>
            <person name="Sakakibara K."/>
            <person name="Fujita T."/>
            <person name="Oishi K."/>
            <person name="Shin-I T."/>
            <person name="Kuroki Y."/>
            <person name="Toyoda A."/>
            <person name="Suzuki Y."/>
            <person name="Hashimoto A."/>
            <person name="Yamaguchi K."/>
            <person name="Sugano A."/>
            <person name="Kohara Y."/>
            <person name="Fujiyama A."/>
            <person name="Anterola A."/>
            <person name="Aoki S."/>
            <person name="Ashton N."/>
            <person name="Barbazuk W.B."/>
            <person name="Barker E."/>
            <person name="Bennetzen J."/>
            <person name="Bezanilla M."/>
            <person name="Blankenship R."/>
            <person name="Cho S.H."/>
            <person name="Dutcher S."/>
            <person name="Estelle M."/>
            <person name="Fawcett J.A."/>
            <person name="Gundlach H."/>
            <person name="Hanada K."/>
            <person name="Heyl A."/>
            <person name="Hicks K.A."/>
            <person name="Hugh J."/>
            <person name="Lohr M."/>
            <person name="Mayer K."/>
            <person name="Melkozernov A."/>
            <person name="Murata T."/>
            <person name="Nelson D."/>
            <person name="Pils B."/>
            <person name="Prigge M."/>
            <person name="Reiss B."/>
            <person name="Renner T."/>
            <person name="Rombauts S."/>
            <person name="Rushton P."/>
            <person name="Sanderfoot A."/>
            <person name="Schween G."/>
            <person name="Shiu S.-H."/>
            <person name="Stueber K."/>
            <person name="Theodoulou F.L."/>
            <person name="Tu H."/>
            <person name="Van de Peer Y."/>
            <person name="Verrier P.J."/>
            <person name="Waters E."/>
            <person name="Wood A."/>
            <person name="Yang L."/>
            <person name="Cove D."/>
            <person name="Cuming A."/>
            <person name="Hasebe M."/>
            <person name="Lucas S."/>
            <person name="Mishler D.B."/>
            <person name="Reski R."/>
            <person name="Grigoriev I."/>
            <person name="Quatrano R.S."/>
            <person name="Boore J.L."/>
        </authorList>
    </citation>
    <scope>NUCLEOTIDE SEQUENCE [LARGE SCALE GENOMIC DNA]</scope>
    <source>
        <strain evidence="2 3">cv. Gransden 2004</strain>
    </source>
</reference>
<dbReference type="OMA" id="YETCFRD"/>
<evidence type="ECO:0000313" key="2">
    <source>
        <dbReference type="EnsemblPlants" id="Pp3c10_21740V3.2"/>
    </source>
</evidence>
<dbReference type="InterPro" id="IPR044861">
    <property type="entry name" value="IPNS-like_FE2OG_OXY"/>
</dbReference>
<dbReference type="SUPFAM" id="SSF51197">
    <property type="entry name" value="Clavaminate synthase-like"/>
    <property type="match status" value="1"/>
</dbReference>
<reference evidence="2" key="3">
    <citation type="submission" date="2020-12" db="UniProtKB">
        <authorList>
            <consortium name="EnsemblPlants"/>
        </authorList>
    </citation>
    <scope>IDENTIFICATION</scope>
</reference>
<evidence type="ECO:0000313" key="3">
    <source>
        <dbReference type="Proteomes" id="UP000006727"/>
    </source>
</evidence>
<dbReference type="AlphaFoldDB" id="A0A7I4A1E9"/>
<keyword evidence="3" id="KW-1185">Reference proteome</keyword>
<dbReference type="EMBL" id="ABEU02000010">
    <property type="status" value="NOT_ANNOTATED_CDS"/>
    <property type="molecule type" value="Genomic_DNA"/>
</dbReference>
<dbReference type="Proteomes" id="UP000006727">
    <property type="component" value="Chromosome 10"/>
</dbReference>
<protein>
    <recommendedName>
        <fullName evidence="1">Isopenicillin N synthase-like Fe(2+) 2OG dioxygenase domain-containing protein</fullName>
    </recommendedName>
</protein>
<dbReference type="Gene3D" id="2.60.120.330">
    <property type="entry name" value="B-lactam Antibiotic, Isopenicillin N Synthase, Chain"/>
    <property type="match status" value="1"/>
</dbReference>
<dbReference type="InterPro" id="IPR027443">
    <property type="entry name" value="IPNS-like_sf"/>
</dbReference>
<name>A0A7I4A1E9_PHYPA</name>
<reference evidence="2 3" key="2">
    <citation type="journal article" date="2018" name="Plant J.">
        <title>The Physcomitrella patens chromosome-scale assembly reveals moss genome structure and evolution.</title>
        <authorList>
            <person name="Lang D."/>
            <person name="Ullrich K.K."/>
            <person name="Murat F."/>
            <person name="Fuchs J."/>
            <person name="Jenkins J."/>
            <person name="Haas F.B."/>
            <person name="Piednoel M."/>
            <person name="Gundlach H."/>
            <person name="Van Bel M."/>
            <person name="Meyberg R."/>
            <person name="Vives C."/>
            <person name="Morata J."/>
            <person name="Symeonidi A."/>
            <person name="Hiss M."/>
            <person name="Muchero W."/>
            <person name="Kamisugi Y."/>
            <person name="Saleh O."/>
            <person name="Blanc G."/>
            <person name="Decker E.L."/>
            <person name="van Gessel N."/>
            <person name="Grimwood J."/>
            <person name="Hayes R.D."/>
            <person name="Graham S.W."/>
            <person name="Gunter L.E."/>
            <person name="McDaniel S.F."/>
            <person name="Hoernstein S.N.W."/>
            <person name="Larsson A."/>
            <person name="Li F.W."/>
            <person name="Perroud P.F."/>
            <person name="Phillips J."/>
            <person name="Ranjan P."/>
            <person name="Rokshar D.S."/>
            <person name="Rothfels C.J."/>
            <person name="Schneider L."/>
            <person name="Shu S."/>
            <person name="Stevenson D.W."/>
            <person name="Thummler F."/>
            <person name="Tillich M."/>
            <person name="Villarreal Aguilar J.C."/>
            <person name="Widiez T."/>
            <person name="Wong G.K."/>
            <person name="Wymore A."/>
            <person name="Zhang Y."/>
            <person name="Zimmer A.D."/>
            <person name="Quatrano R.S."/>
            <person name="Mayer K.F.X."/>
            <person name="Goodstein D."/>
            <person name="Casacuberta J.M."/>
            <person name="Vandepoele K."/>
            <person name="Reski R."/>
            <person name="Cuming A.C."/>
            <person name="Tuskan G.A."/>
            <person name="Maumus F."/>
            <person name="Salse J."/>
            <person name="Schmutz J."/>
            <person name="Rensing S.A."/>
        </authorList>
    </citation>
    <scope>NUCLEOTIDE SEQUENCE [LARGE SCALE GENOMIC DNA]</scope>
    <source>
        <strain evidence="2 3">cv. Gransden 2004</strain>
    </source>
</reference>
<dbReference type="EnsemblPlants" id="Pp3c10_21740V3.2">
    <property type="protein sequence ID" value="Pp3c10_21740V3.2"/>
    <property type="gene ID" value="Pp3c10_21740"/>
</dbReference>
<dbReference type="Gramene" id="Pp3c10_21740V3.2">
    <property type="protein sequence ID" value="Pp3c10_21740V3.2"/>
    <property type="gene ID" value="Pp3c10_21740"/>
</dbReference>
<dbReference type="PANTHER" id="PTHR47990">
    <property type="entry name" value="2-OXOGLUTARATE (2OG) AND FE(II)-DEPENDENT OXYGENASE SUPERFAMILY PROTEIN-RELATED"/>
    <property type="match status" value="1"/>
</dbReference>
<dbReference type="InterPro" id="IPR050231">
    <property type="entry name" value="Iron_ascorbate_oxido_reductase"/>
</dbReference>
<sequence>MVPGSTYETCFRDQLGDKTQIMTNGRYKSVLHRAVANRAAMRYSIANFLVPADETVIRPIAELVSRSSSSPAMCCPVSYGEYTGRNSYLFRPLEGKRRIDSFLVSAS</sequence>
<organism evidence="2 3">
    <name type="scientific">Physcomitrium patens</name>
    <name type="common">Spreading-leaved earth moss</name>
    <name type="synonym">Physcomitrella patens</name>
    <dbReference type="NCBI Taxonomy" id="3218"/>
    <lineage>
        <taxon>Eukaryota</taxon>
        <taxon>Viridiplantae</taxon>
        <taxon>Streptophyta</taxon>
        <taxon>Embryophyta</taxon>
        <taxon>Bryophyta</taxon>
        <taxon>Bryophytina</taxon>
        <taxon>Bryopsida</taxon>
        <taxon>Funariidae</taxon>
        <taxon>Funariales</taxon>
        <taxon>Funariaceae</taxon>
        <taxon>Physcomitrium</taxon>
    </lineage>
</organism>
<proteinExistence type="predicted"/>
<feature type="domain" description="Isopenicillin N synthase-like Fe(2+) 2OG dioxygenase" evidence="1">
    <location>
        <begin position="10"/>
        <end position="50"/>
    </location>
</feature>
<accession>A0A7I4A1E9</accession>